<dbReference type="GO" id="GO:0005634">
    <property type="term" value="C:nucleus"/>
    <property type="evidence" value="ECO:0007669"/>
    <property type="project" value="UniProtKB-SubCell"/>
</dbReference>
<protein>
    <submittedName>
        <fullName evidence="6">Uncharacterized protein</fullName>
    </submittedName>
</protein>
<dbReference type="GO" id="GO:0005829">
    <property type="term" value="C:cytosol"/>
    <property type="evidence" value="ECO:0007669"/>
    <property type="project" value="TreeGrafter"/>
</dbReference>
<dbReference type="PANTHER" id="PTHR16288:SF0">
    <property type="entry name" value="TRNA (GUANINE-N(7)-)-METHYLTRANSFERASE NON-CATALYTIC SUBUNIT WDR4"/>
    <property type="match status" value="1"/>
</dbReference>
<evidence type="ECO:0000256" key="3">
    <source>
        <dbReference type="ARBA" id="ARBA00022694"/>
    </source>
</evidence>
<reference evidence="6 7" key="1">
    <citation type="submission" date="2018-11" db="EMBL/GenBank/DDBJ databases">
        <authorList>
            <consortium name="Pathogen Informatics"/>
        </authorList>
    </citation>
    <scope>NUCLEOTIDE SEQUENCE [LARGE SCALE GENOMIC DNA]</scope>
</reference>
<keyword evidence="7" id="KW-1185">Reference proteome</keyword>
<dbReference type="InterPro" id="IPR036322">
    <property type="entry name" value="WD40_repeat_dom_sf"/>
</dbReference>
<accession>A0A3P7LFB0</accession>
<dbReference type="AlphaFoldDB" id="A0A3P7LFB0"/>
<keyword evidence="2" id="KW-0853">WD repeat</keyword>
<evidence type="ECO:0000256" key="4">
    <source>
        <dbReference type="ARBA" id="ARBA00022737"/>
    </source>
</evidence>
<organism evidence="6 7">
    <name type="scientific">Dibothriocephalus latus</name>
    <name type="common">Fish tapeworm</name>
    <name type="synonym">Diphyllobothrium latum</name>
    <dbReference type="NCBI Taxonomy" id="60516"/>
    <lineage>
        <taxon>Eukaryota</taxon>
        <taxon>Metazoa</taxon>
        <taxon>Spiralia</taxon>
        <taxon>Lophotrochozoa</taxon>
        <taxon>Platyhelminthes</taxon>
        <taxon>Cestoda</taxon>
        <taxon>Eucestoda</taxon>
        <taxon>Diphyllobothriidea</taxon>
        <taxon>Diphyllobothriidae</taxon>
        <taxon>Dibothriocephalus</taxon>
    </lineage>
</organism>
<dbReference type="Gene3D" id="2.130.10.10">
    <property type="entry name" value="YVTN repeat-like/Quinoprotein amine dehydrogenase"/>
    <property type="match status" value="1"/>
</dbReference>
<keyword evidence="3" id="KW-0819">tRNA processing</keyword>
<dbReference type="PANTHER" id="PTHR16288">
    <property type="entry name" value="WD40 REPEAT PROTEIN 4"/>
    <property type="match status" value="1"/>
</dbReference>
<sequence length="329" mass="35842">MLTSLPRSSEVSLILGPQISTYKHATLSQSLAFDKLFSESDKPIKVEGVTACALSPVSGRYLVLCDDCKRVLVFESVDGVWSYRGEYKVPRRASCAAITPDDSCILVGEKGGYVHTYNLSELNTAQAAAGDEDEGDLMLGHLSLLTCLAVSTDGKLMATADRDEKIRDGTLRLWEAPTGAELDCLKLDPHLKEFGDCNTTETAEAFLAIRLCSIEGLIIVGIRSQNCLLAVSMSRHEGQVRFKRSVVSGSAVVSGVSFKSGDRLLDCTLVNYEPTKSTADVITLMEPTLKITMCLLRIPADEDDTPAQWSNVSYKSVVTKNYSQRIIIN</sequence>
<dbReference type="Proteomes" id="UP000281553">
    <property type="component" value="Unassembled WGS sequence"/>
</dbReference>
<dbReference type="InterPro" id="IPR015943">
    <property type="entry name" value="WD40/YVTN_repeat-like_dom_sf"/>
</dbReference>
<dbReference type="GO" id="GO:0043527">
    <property type="term" value="C:tRNA methyltransferase complex"/>
    <property type="evidence" value="ECO:0007669"/>
    <property type="project" value="TreeGrafter"/>
</dbReference>
<dbReference type="InterPro" id="IPR028884">
    <property type="entry name" value="Trm82"/>
</dbReference>
<name>A0A3P7LFB0_DIBLA</name>
<evidence type="ECO:0000313" key="6">
    <source>
        <dbReference type="EMBL" id="VDN10537.1"/>
    </source>
</evidence>
<comment type="subcellular location">
    <subcellularLocation>
        <location evidence="1">Nucleus</location>
    </subcellularLocation>
</comment>
<dbReference type="OrthoDB" id="371245at2759"/>
<dbReference type="GO" id="GO:0006400">
    <property type="term" value="P:tRNA modification"/>
    <property type="evidence" value="ECO:0007669"/>
    <property type="project" value="TreeGrafter"/>
</dbReference>
<dbReference type="GO" id="GO:0036265">
    <property type="term" value="P:RNA (guanine-N7)-methylation"/>
    <property type="evidence" value="ECO:0007669"/>
    <property type="project" value="InterPro"/>
</dbReference>
<gene>
    <name evidence="6" type="ORF">DILT_LOCUS6368</name>
</gene>
<dbReference type="Pfam" id="PF00400">
    <property type="entry name" value="WD40"/>
    <property type="match status" value="1"/>
</dbReference>
<evidence type="ECO:0000256" key="1">
    <source>
        <dbReference type="ARBA" id="ARBA00004123"/>
    </source>
</evidence>
<proteinExistence type="predicted"/>
<evidence type="ECO:0000313" key="7">
    <source>
        <dbReference type="Proteomes" id="UP000281553"/>
    </source>
</evidence>
<evidence type="ECO:0000256" key="2">
    <source>
        <dbReference type="ARBA" id="ARBA00022574"/>
    </source>
</evidence>
<keyword evidence="4" id="KW-0677">Repeat</keyword>
<dbReference type="InterPro" id="IPR001680">
    <property type="entry name" value="WD40_rpt"/>
</dbReference>
<evidence type="ECO:0000256" key="5">
    <source>
        <dbReference type="ARBA" id="ARBA00023242"/>
    </source>
</evidence>
<dbReference type="EMBL" id="UYRU01049383">
    <property type="protein sequence ID" value="VDN10537.1"/>
    <property type="molecule type" value="Genomic_DNA"/>
</dbReference>
<dbReference type="SUPFAM" id="SSF50978">
    <property type="entry name" value="WD40 repeat-like"/>
    <property type="match status" value="1"/>
</dbReference>
<keyword evidence="5" id="KW-0539">Nucleus</keyword>